<feature type="domain" description="CusB-like beta-barrel" evidence="6">
    <location>
        <begin position="211"/>
        <end position="279"/>
    </location>
</feature>
<dbReference type="KEGG" id="lmb:C9I47_1649"/>
<organism evidence="8 9">
    <name type="scientific">Marilutibacter maris</name>
    <dbReference type="NCBI Taxonomy" id="1605891"/>
    <lineage>
        <taxon>Bacteria</taxon>
        <taxon>Pseudomonadati</taxon>
        <taxon>Pseudomonadota</taxon>
        <taxon>Gammaproteobacteria</taxon>
        <taxon>Lysobacterales</taxon>
        <taxon>Lysobacteraceae</taxon>
        <taxon>Marilutibacter</taxon>
    </lineage>
</organism>
<sequence length="381" mass="40305">MSSLTRNPGAFGARAAILTLSCLLALSACKGGNGEAEAKEGKDKKVEAIPVEVVEAGHRAISASYTGTAALEARAESQVIAKISGVALDVMVEEGDRVNAGQQLVRLDADRARLQAAQTAAQMAKLQNNYARARQLAEQNLISANDNDQLKYDLENARAANRLAQLELSYTNVTAPISGVVASRSIKPGNFVQINTPILRIVDISRLEATLNVPERELATLKPGLPVRMQVDALPGRTFSGTVDRVAPVVDAGSGTFRVICAFDGDDILQPGMFGRISIDYDQRANALVVPRNAVVDAEGDPALFVLRDSKAARVPVKLGYIDGEWVEVVEGVKPGDRVVTAGKSALREGTDVQVVGAPGSDPEPVAAAEAKSDDKTETQQ</sequence>
<dbReference type="PROSITE" id="PS51257">
    <property type="entry name" value="PROKAR_LIPOPROTEIN"/>
    <property type="match status" value="1"/>
</dbReference>
<dbReference type="InterPro" id="IPR058637">
    <property type="entry name" value="YknX-like_C"/>
</dbReference>
<gene>
    <name evidence="8" type="ORF">C9I47_1649</name>
</gene>
<dbReference type="GO" id="GO:1990281">
    <property type="term" value="C:efflux pump complex"/>
    <property type="evidence" value="ECO:0007669"/>
    <property type="project" value="TreeGrafter"/>
</dbReference>
<dbReference type="Gene3D" id="2.40.30.170">
    <property type="match status" value="1"/>
</dbReference>
<feature type="region of interest" description="Disordered" evidence="3">
    <location>
        <begin position="351"/>
        <end position="381"/>
    </location>
</feature>
<dbReference type="RefSeq" id="WP_111266456.1">
    <property type="nucleotide sequence ID" value="NZ_CP029843.1"/>
</dbReference>
<dbReference type="NCBIfam" id="TIGR01730">
    <property type="entry name" value="RND_mfp"/>
    <property type="match status" value="1"/>
</dbReference>
<dbReference type="InterPro" id="IPR058792">
    <property type="entry name" value="Beta-barrel_RND_2"/>
</dbReference>
<proteinExistence type="inferred from homology"/>
<dbReference type="Pfam" id="PF25917">
    <property type="entry name" value="BSH_RND"/>
    <property type="match status" value="1"/>
</dbReference>
<dbReference type="FunFam" id="2.40.30.170:FF:000010">
    <property type="entry name" value="Efflux RND transporter periplasmic adaptor subunit"/>
    <property type="match status" value="1"/>
</dbReference>
<evidence type="ECO:0000256" key="4">
    <source>
        <dbReference type="SAM" id="SignalP"/>
    </source>
</evidence>
<keyword evidence="2" id="KW-0175">Coiled coil</keyword>
<evidence type="ECO:0000313" key="8">
    <source>
        <dbReference type="EMBL" id="AWV07345.1"/>
    </source>
</evidence>
<dbReference type="InterPro" id="IPR058625">
    <property type="entry name" value="MdtA-like_BSH"/>
</dbReference>
<evidence type="ECO:0000313" key="9">
    <source>
        <dbReference type="Proteomes" id="UP000249447"/>
    </source>
</evidence>
<dbReference type="Gene3D" id="1.10.287.470">
    <property type="entry name" value="Helix hairpin bin"/>
    <property type="match status" value="1"/>
</dbReference>
<reference evidence="8 9" key="1">
    <citation type="submission" date="2018-05" db="EMBL/GenBank/DDBJ databases">
        <title>The complete genome of Lysobacter maris HZ9B, a marine bacterium antagonistic against terrestrial plant pathogens.</title>
        <authorList>
            <person name="Zhang X.-Q."/>
        </authorList>
    </citation>
    <scope>NUCLEOTIDE SEQUENCE [LARGE SCALE GENOMIC DNA]</scope>
    <source>
        <strain evidence="8 9">HZ9B</strain>
    </source>
</reference>
<feature type="chain" id="PRO_5015896721" evidence="4">
    <location>
        <begin position="31"/>
        <end position="381"/>
    </location>
</feature>
<dbReference type="PANTHER" id="PTHR30469">
    <property type="entry name" value="MULTIDRUG RESISTANCE PROTEIN MDTA"/>
    <property type="match status" value="1"/>
</dbReference>
<dbReference type="Proteomes" id="UP000249447">
    <property type="component" value="Chromosome"/>
</dbReference>
<keyword evidence="9" id="KW-1185">Reference proteome</keyword>
<feature type="coiled-coil region" evidence="2">
    <location>
        <begin position="109"/>
        <end position="167"/>
    </location>
</feature>
<feature type="domain" description="Multidrug resistance protein MdtA-like barrel-sandwich hybrid" evidence="5">
    <location>
        <begin position="78"/>
        <end position="198"/>
    </location>
</feature>
<feature type="signal peptide" evidence="4">
    <location>
        <begin position="1"/>
        <end position="30"/>
    </location>
</feature>
<accession>A0A2U9T7H7</accession>
<dbReference type="Pfam" id="PF25989">
    <property type="entry name" value="YknX_C"/>
    <property type="match status" value="1"/>
</dbReference>
<dbReference type="AlphaFoldDB" id="A0A2U9T7H7"/>
<dbReference type="Gene3D" id="2.40.50.100">
    <property type="match status" value="1"/>
</dbReference>
<evidence type="ECO:0000256" key="1">
    <source>
        <dbReference type="ARBA" id="ARBA00009477"/>
    </source>
</evidence>
<evidence type="ECO:0000256" key="2">
    <source>
        <dbReference type="SAM" id="Coils"/>
    </source>
</evidence>
<dbReference type="GO" id="GO:0015562">
    <property type="term" value="F:efflux transmembrane transporter activity"/>
    <property type="evidence" value="ECO:0007669"/>
    <property type="project" value="TreeGrafter"/>
</dbReference>
<evidence type="ECO:0000259" key="7">
    <source>
        <dbReference type="Pfam" id="PF25989"/>
    </source>
</evidence>
<protein>
    <submittedName>
        <fullName evidence="8">Hemolysin D</fullName>
    </submittedName>
</protein>
<name>A0A2U9T7H7_9GAMM</name>
<evidence type="ECO:0000259" key="5">
    <source>
        <dbReference type="Pfam" id="PF25917"/>
    </source>
</evidence>
<evidence type="ECO:0000259" key="6">
    <source>
        <dbReference type="Pfam" id="PF25954"/>
    </source>
</evidence>
<keyword evidence="4" id="KW-0732">Signal</keyword>
<dbReference type="SUPFAM" id="SSF111369">
    <property type="entry name" value="HlyD-like secretion proteins"/>
    <property type="match status" value="1"/>
</dbReference>
<dbReference type="InterPro" id="IPR006143">
    <property type="entry name" value="RND_pump_MFP"/>
</dbReference>
<dbReference type="Pfam" id="PF25954">
    <property type="entry name" value="Beta-barrel_RND_2"/>
    <property type="match status" value="1"/>
</dbReference>
<evidence type="ECO:0000256" key="3">
    <source>
        <dbReference type="SAM" id="MobiDB-lite"/>
    </source>
</evidence>
<feature type="compositionally biased region" description="Basic and acidic residues" evidence="3">
    <location>
        <begin position="371"/>
        <end position="381"/>
    </location>
</feature>
<dbReference type="PANTHER" id="PTHR30469:SF38">
    <property type="entry name" value="HLYD FAMILY SECRETION PROTEIN"/>
    <property type="match status" value="1"/>
</dbReference>
<dbReference type="Gene3D" id="2.40.420.20">
    <property type="match status" value="1"/>
</dbReference>
<dbReference type="OrthoDB" id="9806939at2"/>
<feature type="domain" description="YknX-like C-terminal permuted SH3-like" evidence="7">
    <location>
        <begin position="287"/>
        <end position="355"/>
    </location>
</feature>
<comment type="similarity">
    <text evidence="1">Belongs to the membrane fusion protein (MFP) (TC 8.A.1) family.</text>
</comment>
<dbReference type="EMBL" id="CP029843">
    <property type="protein sequence ID" value="AWV07345.1"/>
    <property type="molecule type" value="Genomic_DNA"/>
</dbReference>